<dbReference type="HOGENOM" id="CLU_048862_0_0_7"/>
<dbReference type="InterPro" id="IPR011010">
    <property type="entry name" value="DNA_brk_join_enz"/>
</dbReference>
<dbReference type="GO" id="GO:0015689">
    <property type="term" value="P:molybdate ion transport"/>
    <property type="evidence" value="ECO:0007669"/>
    <property type="project" value="InterPro"/>
</dbReference>
<protein>
    <submittedName>
        <fullName evidence="6">Molybdenum-pterin binding domain protein</fullName>
    </submittedName>
</protein>
<dbReference type="GO" id="GO:0015074">
    <property type="term" value="P:DNA integration"/>
    <property type="evidence" value="ECO:0007669"/>
    <property type="project" value="InterPro"/>
</dbReference>
<dbReference type="Gene3D" id="2.40.50.100">
    <property type="match status" value="2"/>
</dbReference>
<keyword evidence="1 3" id="KW-0500">Molybdenum</keyword>
<dbReference type="InterPro" id="IPR008995">
    <property type="entry name" value="Mo/tungstate-bd_C_term_dom"/>
</dbReference>
<dbReference type="Proteomes" id="UP000006055">
    <property type="component" value="Chromosome"/>
</dbReference>
<dbReference type="eggNOG" id="COG0582">
    <property type="taxonomic scope" value="Bacteria"/>
</dbReference>
<dbReference type="SUPFAM" id="SSF56349">
    <property type="entry name" value="DNA breaking-rejoining enzymes"/>
    <property type="match status" value="1"/>
</dbReference>
<dbReference type="PROSITE" id="PS51898">
    <property type="entry name" value="TYR_RECOMBINASE"/>
    <property type="match status" value="1"/>
</dbReference>
<proteinExistence type="predicted"/>
<dbReference type="Pfam" id="PF03459">
    <property type="entry name" value="TOBE"/>
    <property type="match status" value="2"/>
</dbReference>
<dbReference type="KEGG" id="dti:Desti_2071"/>
<evidence type="ECO:0000259" key="5">
    <source>
        <dbReference type="PROSITE" id="PS51898"/>
    </source>
</evidence>
<accession>I4C5D1</accession>
<dbReference type="NCBIfam" id="TIGR00638">
    <property type="entry name" value="Mop"/>
    <property type="match status" value="1"/>
</dbReference>
<dbReference type="SUPFAM" id="SSF50331">
    <property type="entry name" value="MOP-like"/>
    <property type="match status" value="2"/>
</dbReference>
<dbReference type="InterPro" id="IPR004606">
    <property type="entry name" value="Mop_domain"/>
</dbReference>
<keyword evidence="7" id="KW-1185">Reference proteome</keyword>
<feature type="domain" description="Tyr recombinase" evidence="5">
    <location>
        <begin position="33"/>
        <end position="222"/>
    </location>
</feature>
<name>I4C5D1_DESTA</name>
<evidence type="ECO:0000256" key="3">
    <source>
        <dbReference type="PROSITE-ProRule" id="PRU01213"/>
    </source>
</evidence>
<feature type="domain" description="Mop" evidence="4">
    <location>
        <begin position="230"/>
        <end position="296"/>
    </location>
</feature>
<dbReference type="InterPro" id="IPR013762">
    <property type="entry name" value="Integrase-like_cat_sf"/>
</dbReference>
<dbReference type="Pfam" id="PF00589">
    <property type="entry name" value="Phage_integrase"/>
    <property type="match status" value="1"/>
</dbReference>
<dbReference type="InterPro" id="IPR002104">
    <property type="entry name" value="Integrase_catalytic"/>
</dbReference>
<dbReference type="eggNOG" id="COG3585">
    <property type="taxonomic scope" value="Bacteria"/>
</dbReference>
<reference evidence="7" key="1">
    <citation type="submission" date="2012-06" db="EMBL/GenBank/DDBJ databases">
        <title>Complete sequence of chromosome of Desulfomonile tiedjei DSM 6799.</title>
        <authorList>
            <person name="Lucas S."/>
            <person name="Copeland A."/>
            <person name="Lapidus A."/>
            <person name="Glavina del Rio T."/>
            <person name="Dalin E."/>
            <person name="Tice H."/>
            <person name="Bruce D."/>
            <person name="Goodwin L."/>
            <person name="Pitluck S."/>
            <person name="Peters L."/>
            <person name="Ovchinnikova G."/>
            <person name="Zeytun A."/>
            <person name="Lu M."/>
            <person name="Kyrpides N."/>
            <person name="Mavromatis K."/>
            <person name="Ivanova N."/>
            <person name="Brettin T."/>
            <person name="Detter J.C."/>
            <person name="Han C."/>
            <person name="Larimer F."/>
            <person name="Land M."/>
            <person name="Hauser L."/>
            <person name="Markowitz V."/>
            <person name="Cheng J.-F."/>
            <person name="Hugenholtz P."/>
            <person name="Woyke T."/>
            <person name="Wu D."/>
            <person name="Spring S."/>
            <person name="Schroeder M."/>
            <person name="Brambilla E."/>
            <person name="Klenk H.-P."/>
            <person name="Eisen J.A."/>
        </authorList>
    </citation>
    <scope>NUCLEOTIDE SEQUENCE [LARGE SCALE GENOMIC DNA]</scope>
    <source>
        <strain evidence="7">ATCC 49306 / DSM 6799 / DCB-1</strain>
    </source>
</reference>
<dbReference type="PROSITE" id="PS51866">
    <property type="entry name" value="MOP"/>
    <property type="match status" value="2"/>
</dbReference>
<dbReference type="Gene3D" id="1.10.443.10">
    <property type="entry name" value="Intergrase catalytic core"/>
    <property type="match status" value="1"/>
</dbReference>
<evidence type="ECO:0000313" key="6">
    <source>
        <dbReference type="EMBL" id="AFM24772.1"/>
    </source>
</evidence>
<dbReference type="InterPro" id="IPR005116">
    <property type="entry name" value="Transp-assoc_OB_typ1"/>
</dbReference>
<dbReference type="GO" id="GO:0003677">
    <property type="term" value="F:DNA binding"/>
    <property type="evidence" value="ECO:0007669"/>
    <property type="project" value="InterPro"/>
</dbReference>
<dbReference type="CDD" id="cd00397">
    <property type="entry name" value="DNA_BRE_C"/>
    <property type="match status" value="1"/>
</dbReference>
<dbReference type="STRING" id="706587.Desti_2071"/>
<keyword evidence="2" id="KW-0233">DNA recombination</keyword>
<evidence type="ECO:0000313" key="7">
    <source>
        <dbReference type="Proteomes" id="UP000006055"/>
    </source>
</evidence>
<feature type="domain" description="Mop" evidence="4">
    <location>
        <begin position="302"/>
        <end position="368"/>
    </location>
</feature>
<dbReference type="RefSeq" id="WP_014809916.1">
    <property type="nucleotide sequence ID" value="NC_018025.1"/>
</dbReference>
<evidence type="ECO:0000256" key="2">
    <source>
        <dbReference type="ARBA" id="ARBA00023172"/>
    </source>
</evidence>
<dbReference type="GO" id="GO:0006310">
    <property type="term" value="P:DNA recombination"/>
    <property type="evidence" value="ECO:0007669"/>
    <property type="project" value="UniProtKB-KW"/>
</dbReference>
<sequence length="369" mass="41609">MQKGKNKRSDSSNLMFERADFGLLNPARIYAPGETKCLDPTELASLEQSFRSWAQDSPRTDVRASRKRILLIFLLIRYTGARLNEVLALDLSKHIDIPKQIVRFRDADEIETSQREVQISSELISEIQEIMTDLDSQGEANWSLRVDAAHVRRKFYERAVQCGFAQDLGSPNAIRRARAVELMQSNMPLPVVQRVLGHSTPNLTASLVDFSQEEVRQVERHFIEKESRRKTSARNTFFGKISTIQKGDIQSQVELVTIGGDIITTVITNNSLNRLGIKQGSLIAAEVKAPWVILQKAKTKPSCTAENMLHGTVTQILRGKLTTEFTVRIQDGTDLCSLVTEESRRRLAINEGDKVWVVFNSFAVILRAD</sequence>
<dbReference type="AlphaFoldDB" id="I4C5D1"/>
<gene>
    <name evidence="6" type="ordered locus">Desti_2071</name>
</gene>
<evidence type="ECO:0000259" key="4">
    <source>
        <dbReference type="PROSITE" id="PS51866"/>
    </source>
</evidence>
<organism evidence="6 7">
    <name type="scientific">Desulfomonile tiedjei (strain ATCC 49306 / DSM 6799 / DCB-1)</name>
    <dbReference type="NCBI Taxonomy" id="706587"/>
    <lineage>
        <taxon>Bacteria</taxon>
        <taxon>Pseudomonadati</taxon>
        <taxon>Thermodesulfobacteriota</taxon>
        <taxon>Desulfomonilia</taxon>
        <taxon>Desulfomonilales</taxon>
        <taxon>Desulfomonilaceae</taxon>
        <taxon>Desulfomonile</taxon>
    </lineage>
</organism>
<evidence type="ECO:0000256" key="1">
    <source>
        <dbReference type="ARBA" id="ARBA00022505"/>
    </source>
</evidence>
<dbReference type="EMBL" id="CP003360">
    <property type="protein sequence ID" value="AFM24772.1"/>
    <property type="molecule type" value="Genomic_DNA"/>
</dbReference>